<accession>A0A195EWJ6</accession>
<evidence type="ECO:0000256" key="3">
    <source>
        <dbReference type="ARBA" id="ARBA00012292"/>
    </source>
</evidence>
<evidence type="ECO:0000256" key="13">
    <source>
        <dbReference type="ARBA" id="ARBA00047690"/>
    </source>
</evidence>
<keyword evidence="8 14" id="KW-1133">Transmembrane helix</keyword>
<reference evidence="16 17" key="1">
    <citation type="submission" date="2016-03" db="EMBL/GenBank/DDBJ databases">
        <title>Trachymyrmex septentrionalis WGS genome.</title>
        <authorList>
            <person name="Nygaard S."/>
            <person name="Hu H."/>
            <person name="Boomsma J."/>
            <person name="Zhang G."/>
        </authorList>
    </citation>
    <scope>NUCLEOTIDE SEQUENCE [LARGE SCALE GENOMIC DNA]</scope>
    <source>
        <strain evidence="16">Tsep2-gDNA-1</strain>
        <tissue evidence="16">Whole body</tissue>
    </source>
</reference>
<feature type="non-terminal residue" evidence="16">
    <location>
        <position position="1"/>
    </location>
</feature>
<feature type="transmembrane region" description="Helical" evidence="14">
    <location>
        <begin position="530"/>
        <end position="547"/>
    </location>
</feature>
<keyword evidence="11 14" id="KW-0472">Membrane</keyword>
<keyword evidence="10" id="KW-0350">Heme biosynthesis</keyword>
<dbReference type="InterPro" id="IPR025476">
    <property type="entry name" value="Helitron_helicase-like"/>
</dbReference>
<evidence type="ECO:0000256" key="7">
    <source>
        <dbReference type="ARBA" id="ARBA00022946"/>
    </source>
</evidence>
<feature type="transmembrane region" description="Helical" evidence="14">
    <location>
        <begin position="376"/>
        <end position="392"/>
    </location>
</feature>
<dbReference type="NCBIfam" id="TIGR01473">
    <property type="entry name" value="cyoE_ctaB"/>
    <property type="match status" value="1"/>
</dbReference>
<keyword evidence="17" id="KW-1185">Reference proteome</keyword>
<comment type="similarity">
    <text evidence="2">Belongs to the UbiA prenyltransferase family.</text>
</comment>
<dbReference type="CDD" id="cd13957">
    <property type="entry name" value="PT_UbiA_Cox10"/>
    <property type="match status" value="1"/>
</dbReference>
<dbReference type="PROSITE" id="PS00943">
    <property type="entry name" value="UBIA"/>
    <property type="match status" value="1"/>
</dbReference>
<keyword evidence="7" id="KW-0809">Transit peptide</keyword>
<evidence type="ECO:0000313" key="16">
    <source>
        <dbReference type="EMBL" id="KYN32650.1"/>
    </source>
</evidence>
<evidence type="ECO:0000256" key="14">
    <source>
        <dbReference type="SAM" id="Phobius"/>
    </source>
</evidence>
<keyword evidence="5 16" id="KW-0808">Transferase</keyword>
<evidence type="ECO:0000256" key="6">
    <source>
        <dbReference type="ARBA" id="ARBA00022692"/>
    </source>
</evidence>
<protein>
    <recommendedName>
        <fullName evidence="4">Protoheme IX farnesyltransferase, mitochondrial</fullName>
        <ecNumber evidence="3">2.5.1.141</ecNumber>
    </recommendedName>
    <alternativeName>
        <fullName evidence="12">Heme O synthase</fullName>
    </alternativeName>
</protein>
<dbReference type="InterPro" id="IPR006369">
    <property type="entry name" value="Protohaem_IX_farnesylTrfase"/>
</dbReference>
<feature type="transmembrane region" description="Helical" evidence="14">
    <location>
        <begin position="304"/>
        <end position="328"/>
    </location>
</feature>
<dbReference type="Pfam" id="PF14214">
    <property type="entry name" value="Helitron_like_N"/>
    <property type="match status" value="1"/>
</dbReference>
<feature type="transmembrane region" description="Helical" evidence="14">
    <location>
        <begin position="404"/>
        <end position="426"/>
    </location>
</feature>
<evidence type="ECO:0000256" key="11">
    <source>
        <dbReference type="ARBA" id="ARBA00023136"/>
    </source>
</evidence>
<evidence type="ECO:0000256" key="9">
    <source>
        <dbReference type="ARBA" id="ARBA00023128"/>
    </source>
</evidence>
<dbReference type="GO" id="GO:0031966">
    <property type="term" value="C:mitochondrial membrane"/>
    <property type="evidence" value="ECO:0007669"/>
    <property type="project" value="UniProtKB-SubCell"/>
</dbReference>
<evidence type="ECO:0000256" key="12">
    <source>
        <dbReference type="ARBA" id="ARBA00030253"/>
    </source>
</evidence>
<comment type="catalytic activity">
    <reaction evidence="13">
        <text>heme b + (2E,6E)-farnesyl diphosphate + H2O = Fe(II)-heme o + diphosphate</text>
        <dbReference type="Rhea" id="RHEA:28070"/>
        <dbReference type="ChEBI" id="CHEBI:15377"/>
        <dbReference type="ChEBI" id="CHEBI:33019"/>
        <dbReference type="ChEBI" id="CHEBI:60344"/>
        <dbReference type="ChEBI" id="CHEBI:60530"/>
        <dbReference type="ChEBI" id="CHEBI:175763"/>
        <dbReference type="EC" id="2.5.1.141"/>
    </reaction>
</comment>
<dbReference type="InterPro" id="IPR044878">
    <property type="entry name" value="UbiA_sf"/>
</dbReference>
<dbReference type="GO" id="GO:0006784">
    <property type="term" value="P:heme A biosynthetic process"/>
    <property type="evidence" value="ECO:0007669"/>
    <property type="project" value="TreeGrafter"/>
</dbReference>
<dbReference type="PANTHER" id="PTHR43448:SF2">
    <property type="entry name" value="PROTOHEME IX FARNESYLTRANSFERASE, MITOCHONDRIAL"/>
    <property type="match status" value="1"/>
</dbReference>
<organism evidence="16 17">
    <name type="scientific">Trachymyrmex septentrionalis</name>
    <dbReference type="NCBI Taxonomy" id="34720"/>
    <lineage>
        <taxon>Eukaryota</taxon>
        <taxon>Metazoa</taxon>
        <taxon>Ecdysozoa</taxon>
        <taxon>Arthropoda</taxon>
        <taxon>Hexapoda</taxon>
        <taxon>Insecta</taxon>
        <taxon>Pterygota</taxon>
        <taxon>Neoptera</taxon>
        <taxon>Endopterygota</taxon>
        <taxon>Hymenoptera</taxon>
        <taxon>Apocrita</taxon>
        <taxon>Aculeata</taxon>
        <taxon>Formicoidea</taxon>
        <taxon>Formicidae</taxon>
        <taxon>Myrmicinae</taxon>
        <taxon>Trachymyrmex</taxon>
    </lineage>
</organism>
<evidence type="ECO:0000313" key="17">
    <source>
        <dbReference type="Proteomes" id="UP000078541"/>
    </source>
</evidence>
<dbReference type="AlphaFoldDB" id="A0A195EWJ6"/>
<name>A0A195EWJ6_9HYME</name>
<evidence type="ECO:0000256" key="1">
    <source>
        <dbReference type="ARBA" id="ARBA00004225"/>
    </source>
</evidence>
<dbReference type="EMBL" id="KQ981948">
    <property type="protein sequence ID" value="KYN32650.1"/>
    <property type="molecule type" value="Genomic_DNA"/>
</dbReference>
<dbReference type="FunFam" id="1.10.357.140:FF:000004">
    <property type="entry name" value="Protoheme IX farnesyltransferase, mitochondrial"/>
    <property type="match status" value="1"/>
</dbReference>
<keyword evidence="6 14" id="KW-0812">Transmembrane</keyword>
<keyword evidence="9" id="KW-0496">Mitochondrion</keyword>
<gene>
    <name evidence="16" type="ORF">ALC56_13132</name>
</gene>
<dbReference type="InterPro" id="IPR000537">
    <property type="entry name" value="UbiA_prenyltransferase"/>
</dbReference>
<evidence type="ECO:0000256" key="5">
    <source>
        <dbReference type="ARBA" id="ARBA00022679"/>
    </source>
</evidence>
<feature type="domain" description="Helitron helicase-like" evidence="15">
    <location>
        <begin position="67"/>
        <end position="126"/>
    </location>
</feature>
<dbReference type="STRING" id="34720.A0A195EWJ6"/>
<comment type="subcellular location">
    <subcellularLocation>
        <location evidence="1">Mitochondrion membrane</location>
        <topology evidence="1">Multi-pass membrane protein</topology>
    </subcellularLocation>
</comment>
<evidence type="ECO:0000256" key="4">
    <source>
        <dbReference type="ARBA" id="ARBA00016335"/>
    </source>
</evidence>
<sequence>GNHPKSKHFYDRICCYNNTFSFASFNTKISNFNTQRPEPYCFKIQGINIALYPTSNKMPSYGQFFANNNNAHIGKMIIFPSTFVSSLRNMLQHYQDAMAIVRKPDTFITITCNPNWRKIRKKKQNYKMLNPEAVDKFIIMNYFTNDRMNARDEEAKQYLYSDIPFHYVFEKVTINGKTINCWEKRQRYFNLFHNLYIQILIHCQCSGFPRRKSTKTGNMEELAQTVKGHKRVSLTTLVPFSEKNVACKIEKDPCKIEKSEWTSLITDYTKLHKHYLKLSKIKLTCTYISTTMAGYALAPAPFDLYTFAMCSLGTGLVSATANTINQFFEVSFDAQMSRTKNRVLVRGHLTPVHAIAFAAVSGIIGLSILYHEVNGITAMLGASNLILYTLIYTPMKRVSIANTWIGSVVGAIPPLMGWAGCCGNILTPGAWILPAILYAWQFPHFNALSWNLRPDYTRAGYQMMAVTNPDLCRKTTVRYTVILMALCYLAPALDVTYWWFALASTPLNASFLYLAWTFNKHSDSANSRRLFRFSILHLPLLMMLILSSKKYWANTDKQGDKVESSHNESAKKNDLLTIFAAPIATSSV</sequence>
<evidence type="ECO:0000256" key="2">
    <source>
        <dbReference type="ARBA" id="ARBA00005985"/>
    </source>
</evidence>
<dbReference type="InterPro" id="IPR030470">
    <property type="entry name" value="UbiA_prenylTrfase_CS"/>
</dbReference>
<dbReference type="GO" id="GO:0008495">
    <property type="term" value="F:protoheme IX farnesyltransferase activity"/>
    <property type="evidence" value="ECO:0007669"/>
    <property type="project" value="UniProtKB-EC"/>
</dbReference>
<dbReference type="EC" id="2.5.1.141" evidence="3"/>
<dbReference type="HAMAP" id="MF_00154">
    <property type="entry name" value="CyoE_CtaB"/>
    <property type="match status" value="1"/>
</dbReference>
<dbReference type="PANTHER" id="PTHR43448">
    <property type="entry name" value="PROTOHEME IX FARNESYLTRANSFERASE, MITOCHONDRIAL"/>
    <property type="match status" value="1"/>
</dbReference>
<feature type="transmembrane region" description="Helical" evidence="14">
    <location>
        <begin position="349"/>
        <end position="370"/>
    </location>
</feature>
<evidence type="ECO:0000256" key="8">
    <source>
        <dbReference type="ARBA" id="ARBA00022989"/>
    </source>
</evidence>
<evidence type="ECO:0000256" key="10">
    <source>
        <dbReference type="ARBA" id="ARBA00023133"/>
    </source>
</evidence>
<proteinExistence type="inferred from homology"/>
<dbReference type="Proteomes" id="UP000078541">
    <property type="component" value="Unassembled WGS sequence"/>
</dbReference>
<dbReference type="Gene3D" id="1.10.357.140">
    <property type="entry name" value="UbiA prenyltransferase"/>
    <property type="match status" value="1"/>
</dbReference>
<feature type="transmembrane region" description="Helical" evidence="14">
    <location>
        <begin position="432"/>
        <end position="450"/>
    </location>
</feature>
<evidence type="ECO:0000259" key="15">
    <source>
        <dbReference type="Pfam" id="PF14214"/>
    </source>
</evidence>
<dbReference type="Pfam" id="PF01040">
    <property type="entry name" value="UbiA"/>
    <property type="match status" value="1"/>
</dbReference>